<evidence type="ECO:0000313" key="3">
    <source>
        <dbReference type="Proteomes" id="UP000027138"/>
    </source>
</evidence>
<name>A0A067K039_JATCU</name>
<evidence type="ECO:0000313" key="2">
    <source>
        <dbReference type="EMBL" id="KDP25149.1"/>
    </source>
</evidence>
<reference evidence="2 3" key="1">
    <citation type="journal article" date="2014" name="PLoS ONE">
        <title>Global Analysis of Gene Expression Profiles in Physic Nut (Jatropha curcas L.) Seedlings Exposed to Salt Stress.</title>
        <authorList>
            <person name="Zhang L."/>
            <person name="Zhang C."/>
            <person name="Wu P."/>
            <person name="Chen Y."/>
            <person name="Li M."/>
            <person name="Jiang H."/>
            <person name="Wu G."/>
        </authorList>
    </citation>
    <scope>NUCLEOTIDE SEQUENCE [LARGE SCALE GENOMIC DNA]</scope>
    <source>
        <strain evidence="3">cv. GZQX0401</strain>
        <tissue evidence="2">Young leaves</tissue>
    </source>
</reference>
<protein>
    <recommendedName>
        <fullName evidence="4">Gag-pol polyprotein</fullName>
    </recommendedName>
</protein>
<feature type="compositionally biased region" description="Polar residues" evidence="1">
    <location>
        <begin position="81"/>
        <end position="107"/>
    </location>
</feature>
<dbReference type="Proteomes" id="UP000027138">
    <property type="component" value="Unassembled WGS sequence"/>
</dbReference>
<organism evidence="2 3">
    <name type="scientific">Jatropha curcas</name>
    <name type="common">Barbados nut</name>
    <dbReference type="NCBI Taxonomy" id="180498"/>
    <lineage>
        <taxon>Eukaryota</taxon>
        <taxon>Viridiplantae</taxon>
        <taxon>Streptophyta</taxon>
        <taxon>Embryophyta</taxon>
        <taxon>Tracheophyta</taxon>
        <taxon>Spermatophyta</taxon>
        <taxon>Magnoliopsida</taxon>
        <taxon>eudicotyledons</taxon>
        <taxon>Gunneridae</taxon>
        <taxon>Pentapetalae</taxon>
        <taxon>rosids</taxon>
        <taxon>fabids</taxon>
        <taxon>Malpighiales</taxon>
        <taxon>Euphorbiaceae</taxon>
        <taxon>Crotonoideae</taxon>
        <taxon>Jatropheae</taxon>
        <taxon>Jatropha</taxon>
    </lineage>
</organism>
<evidence type="ECO:0008006" key="4">
    <source>
        <dbReference type="Google" id="ProtNLM"/>
    </source>
</evidence>
<dbReference type="EMBL" id="KK914998">
    <property type="protein sequence ID" value="KDP25149.1"/>
    <property type="molecule type" value="Genomic_DNA"/>
</dbReference>
<evidence type="ECO:0000256" key="1">
    <source>
        <dbReference type="SAM" id="MobiDB-lite"/>
    </source>
</evidence>
<accession>A0A067K039</accession>
<keyword evidence="3" id="KW-1185">Reference proteome</keyword>
<feature type="region of interest" description="Disordered" evidence="1">
    <location>
        <begin position="31"/>
        <end position="110"/>
    </location>
</feature>
<feature type="compositionally biased region" description="Low complexity" evidence="1">
    <location>
        <begin position="33"/>
        <end position="47"/>
    </location>
</feature>
<sequence>MADGNVNETGFSSVQLRAISDIIASTFAQERAQNQIPPSSSNQPSSPLVVEREAPEPISGNQASAELYNEEKKKSRGFGNYRSSYGDQNRSASNAATNQSGSSNTVGAVNEKERREFTDLVIRSCIKNGVLSKLPIDLSRLIQGRFVDRGCEYHQCKGHSTDDCFKLRHDIQDLIDSAKITKPPKRSKPMPRNH</sequence>
<proteinExistence type="predicted"/>
<gene>
    <name evidence="2" type="ORF">JCGZ_24249</name>
</gene>
<dbReference type="AlphaFoldDB" id="A0A067K039"/>